<name>A0A6N9TLS5_DISTH</name>
<dbReference type="AlphaFoldDB" id="A0A6N9TLS5"/>
<dbReference type="Gene3D" id="3.40.50.1970">
    <property type="match status" value="1"/>
</dbReference>
<dbReference type="EMBL" id="JAAGRR010000042">
    <property type="protein sequence ID" value="NDY42232.1"/>
    <property type="molecule type" value="Genomic_DNA"/>
</dbReference>
<dbReference type="RefSeq" id="WP_163298376.1">
    <property type="nucleotide sequence ID" value="NZ_JAAGRR010000042.1"/>
</dbReference>
<organism evidence="2 3">
    <name type="scientific">Dissulfurirhabdus thermomarina</name>
    <dbReference type="NCBI Taxonomy" id="1765737"/>
    <lineage>
        <taxon>Bacteria</taxon>
        <taxon>Deltaproteobacteria</taxon>
        <taxon>Dissulfurirhabdaceae</taxon>
        <taxon>Dissulfurirhabdus</taxon>
    </lineage>
</organism>
<dbReference type="NCBIfam" id="NF033503">
    <property type="entry name" value="LarB"/>
    <property type="match status" value="1"/>
</dbReference>
<evidence type="ECO:0000259" key="1">
    <source>
        <dbReference type="SMART" id="SM01001"/>
    </source>
</evidence>
<dbReference type="GO" id="GO:0016787">
    <property type="term" value="F:hydrolase activity"/>
    <property type="evidence" value="ECO:0007669"/>
    <property type="project" value="InterPro"/>
</dbReference>
<comment type="caution">
    <text evidence="2">The sequence shown here is derived from an EMBL/GenBank/DDBJ whole genome shotgun (WGS) entry which is preliminary data.</text>
</comment>
<sequence length="258" mass="26899">MLEDRLRQLLTAVAHGEISPDGAVERLKTLPFEEIDGACLDHHRGLRKGFPEVVYGPGKTPRQVAEIMRRLRERGGPVLVTRVHAEQAESVQRLLPEAAYHPVARALTLPAERDEAGERAPGPAIRVVTAGTADIPVAEEACLTLELMGRPHERVYDVGAAGLHRVLHHLPSLREAPVVVAVAGMDGVLPGVLAGLLARPVVGVPTSTGYGTGQGGVAALLTMLNSCAPGLAVVNIDNGFGAAVLAGMIASVGSPAPP</sequence>
<dbReference type="InterPro" id="IPR039476">
    <property type="entry name" value="P2CMN_synthase_LarB"/>
</dbReference>
<reference evidence="2 3" key="1">
    <citation type="submission" date="2020-02" db="EMBL/GenBank/DDBJ databases">
        <title>Comparative genomics of sulfur disproportionating microorganisms.</title>
        <authorList>
            <person name="Ward L.M."/>
            <person name="Bertran E."/>
            <person name="Johnston D.T."/>
        </authorList>
    </citation>
    <scope>NUCLEOTIDE SEQUENCE [LARGE SCALE GENOMIC DNA]</scope>
    <source>
        <strain evidence="2 3">DSM 100025</strain>
    </source>
</reference>
<dbReference type="GO" id="GO:0006189">
    <property type="term" value="P:'de novo' IMP biosynthetic process"/>
    <property type="evidence" value="ECO:0007669"/>
    <property type="project" value="InterPro"/>
</dbReference>
<protein>
    <submittedName>
        <fullName evidence="2">Nickel pincer cofactor biosynthesis protein LarB</fullName>
    </submittedName>
</protein>
<evidence type="ECO:0000313" key="2">
    <source>
        <dbReference type="EMBL" id="NDY42232.1"/>
    </source>
</evidence>
<dbReference type="PANTHER" id="PTHR43064:SF1">
    <property type="entry name" value="SLL1489 PROTEIN"/>
    <property type="match status" value="1"/>
</dbReference>
<dbReference type="Pfam" id="PF00731">
    <property type="entry name" value="AIRC"/>
    <property type="match status" value="1"/>
</dbReference>
<dbReference type="SMART" id="SM01001">
    <property type="entry name" value="AIRC"/>
    <property type="match status" value="1"/>
</dbReference>
<dbReference type="PANTHER" id="PTHR43064">
    <property type="entry name" value="PHOSPHORIBOSYLAMINOIMIDAZOLE CARBOXYLASE-RELATED"/>
    <property type="match status" value="1"/>
</dbReference>
<evidence type="ECO:0000313" key="3">
    <source>
        <dbReference type="Proteomes" id="UP000469346"/>
    </source>
</evidence>
<keyword evidence="3" id="KW-1185">Reference proteome</keyword>
<dbReference type="SUPFAM" id="SSF52255">
    <property type="entry name" value="N5-CAIR mutase (phosphoribosylaminoimidazole carboxylase, PurE)"/>
    <property type="match status" value="1"/>
</dbReference>
<feature type="domain" description="PurE" evidence="1">
    <location>
        <begin position="123"/>
        <end position="255"/>
    </location>
</feature>
<proteinExistence type="predicted"/>
<dbReference type="InterPro" id="IPR000031">
    <property type="entry name" value="PurE_dom"/>
</dbReference>
<gene>
    <name evidence="2" type="primary">larB</name>
    <name evidence="2" type="ORF">G3N55_05165</name>
</gene>
<accession>A0A6N9TLS5</accession>
<dbReference type="Proteomes" id="UP000469346">
    <property type="component" value="Unassembled WGS sequence"/>
</dbReference>